<name>A0ABZ1USH5_9BURK</name>
<organism evidence="1 2">
    <name type="scientific">[Empedobacter] haloabium</name>
    <dbReference type="NCBI Taxonomy" id="592317"/>
    <lineage>
        <taxon>Bacteria</taxon>
        <taxon>Pseudomonadati</taxon>
        <taxon>Pseudomonadota</taxon>
        <taxon>Betaproteobacteria</taxon>
        <taxon>Burkholderiales</taxon>
        <taxon>Oxalobacteraceae</taxon>
        <taxon>Telluria group</taxon>
        <taxon>Telluria group incertae sedis</taxon>
    </lineage>
</organism>
<protein>
    <recommendedName>
        <fullName evidence="3">DUF3562 domain-containing protein</fullName>
    </recommendedName>
</protein>
<evidence type="ECO:0008006" key="3">
    <source>
        <dbReference type="Google" id="ProtNLM"/>
    </source>
</evidence>
<dbReference type="Proteomes" id="UP000321323">
    <property type="component" value="Chromosome"/>
</dbReference>
<evidence type="ECO:0000313" key="2">
    <source>
        <dbReference type="Proteomes" id="UP000321323"/>
    </source>
</evidence>
<sequence length="56" mass="6086">MKDHATLADAADALAFAPTDVQIVDALVEAFDIDPLMIIARLICMDYVAVRREVAP</sequence>
<proteinExistence type="predicted"/>
<gene>
    <name evidence="1" type="ORF">E7V67_011380</name>
</gene>
<keyword evidence="2" id="KW-1185">Reference proteome</keyword>
<dbReference type="EMBL" id="CP136508">
    <property type="protein sequence ID" value="WUR15671.1"/>
    <property type="molecule type" value="Genomic_DNA"/>
</dbReference>
<evidence type="ECO:0000313" key="1">
    <source>
        <dbReference type="EMBL" id="WUR15671.1"/>
    </source>
</evidence>
<reference evidence="1 2" key="1">
    <citation type="journal article" date="2019" name="Int. J. Syst. Evol. Microbiol.">
        <title>The Draft Whole-Genome Sequence of the Antibiotic Producer Empedobacter haloabium ATCC 31962 Provides Indications for Its Taxonomic Reclassification.</title>
        <authorList>
            <person name="Miess H."/>
            <person name="Arlt P."/>
            <person name="Apel A.K."/>
            <person name="Weber T."/>
            <person name="Nieselt K."/>
            <person name="Hanssen F."/>
            <person name="Czemmel S."/>
            <person name="Nahnsen S."/>
            <person name="Gross H."/>
        </authorList>
    </citation>
    <scope>NUCLEOTIDE SEQUENCE [LARGE SCALE GENOMIC DNA]</scope>
    <source>
        <strain evidence="1 2">ATCC 31962</strain>
    </source>
</reference>
<accession>A0ABZ1USH5</accession>